<name>A0AAD8V7K3_LOLMU</name>
<dbReference type="PROSITE" id="PS50158">
    <property type="entry name" value="ZF_CCHC"/>
    <property type="match status" value="1"/>
</dbReference>
<dbReference type="GO" id="GO:0003676">
    <property type="term" value="F:nucleic acid binding"/>
    <property type="evidence" value="ECO:0007669"/>
    <property type="project" value="InterPro"/>
</dbReference>
<dbReference type="Proteomes" id="UP001231189">
    <property type="component" value="Unassembled WGS sequence"/>
</dbReference>
<dbReference type="SUPFAM" id="SSF57756">
    <property type="entry name" value="Retrovirus zinc finger-like domains"/>
    <property type="match status" value="1"/>
</dbReference>
<evidence type="ECO:0000313" key="4">
    <source>
        <dbReference type="EMBL" id="KAK1595939.1"/>
    </source>
</evidence>
<feature type="compositionally biased region" description="Basic and acidic residues" evidence="2">
    <location>
        <begin position="514"/>
        <end position="555"/>
    </location>
</feature>
<dbReference type="AlphaFoldDB" id="A0AAD8V7K3"/>
<keyword evidence="1" id="KW-0479">Metal-binding</keyword>
<keyword evidence="1" id="KW-0863">Zinc-finger</keyword>
<feature type="compositionally biased region" description="Polar residues" evidence="2">
    <location>
        <begin position="416"/>
        <end position="427"/>
    </location>
</feature>
<gene>
    <name evidence="4" type="ORF">QYE76_017392</name>
</gene>
<evidence type="ECO:0000259" key="3">
    <source>
        <dbReference type="PROSITE" id="PS50158"/>
    </source>
</evidence>
<dbReference type="GO" id="GO:0008270">
    <property type="term" value="F:zinc ion binding"/>
    <property type="evidence" value="ECO:0007669"/>
    <property type="project" value="UniProtKB-KW"/>
</dbReference>
<feature type="compositionally biased region" description="Low complexity" evidence="2">
    <location>
        <begin position="396"/>
        <end position="415"/>
    </location>
</feature>
<feature type="region of interest" description="Disordered" evidence="2">
    <location>
        <begin position="504"/>
        <end position="594"/>
    </location>
</feature>
<sequence length="616" mass="69676">MAKWRPMMRTWSDAWIASSAPSPTWVVIADTALLHHHQARHKITILMATVRHQAPPQGMKTILVLIDHMLVKKTLALTQGEVNSIAMLVLMNDLHKNKFLTKIVIKRLAMPTMGVTTNPTTTSSTTWRHMVMLPPKVVKSNQGVISAIILAMTNVEEETHNMIKTRGPSLDIANNLAKTLNNILHVNQVKQVFNSTANPMLWLDVKDLLYHLKPQEMKATGEDDAEAYLSWALKVDKIFRIHNYSGAKKVAMASLEFEDYANTWWEQVLTLREEKGEPPIDTWEEMKEEMHARFVPTHYETDLFNKLQKLKQGTKTVEEFFKEMELTMMRANIQESEQQTIARFFNGLNYPIKRIVEFQPYSNMVELVHQASKAERQVNEDLKYSKSKSYFASKFATTTPPSTSVKPTASSTTSKQPTIQSRMKQTVSSTASSKASTGPSNVTCFKCGTQGHKSFECKNTKVMITMENGDIVMRGGLRYVEHQDHGEEDTSWSREGEEQLIEKMYTELDPTSPQERKEEKRDGRPRSRSDRLPDRATRSPARSDRPPDRAARSKPDLALVPSGQHPGASDLVRSVTGPVRTGPPGHRPGLTGSLDRPARLELCFRPELTFSARVAL</sequence>
<evidence type="ECO:0000256" key="2">
    <source>
        <dbReference type="SAM" id="MobiDB-lite"/>
    </source>
</evidence>
<keyword evidence="5" id="KW-1185">Reference proteome</keyword>
<keyword evidence="1" id="KW-0862">Zinc</keyword>
<comment type="caution">
    <text evidence="4">The sequence shown here is derived from an EMBL/GenBank/DDBJ whole genome shotgun (WGS) entry which is preliminary data.</text>
</comment>
<evidence type="ECO:0000313" key="5">
    <source>
        <dbReference type="Proteomes" id="UP001231189"/>
    </source>
</evidence>
<protein>
    <recommendedName>
        <fullName evidence="3">CCHC-type domain-containing protein</fullName>
    </recommendedName>
</protein>
<dbReference type="Pfam" id="PF03732">
    <property type="entry name" value="Retrotrans_gag"/>
    <property type="match status" value="1"/>
</dbReference>
<proteinExistence type="predicted"/>
<organism evidence="4 5">
    <name type="scientific">Lolium multiflorum</name>
    <name type="common">Italian ryegrass</name>
    <name type="synonym">Lolium perenne subsp. multiflorum</name>
    <dbReference type="NCBI Taxonomy" id="4521"/>
    <lineage>
        <taxon>Eukaryota</taxon>
        <taxon>Viridiplantae</taxon>
        <taxon>Streptophyta</taxon>
        <taxon>Embryophyta</taxon>
        <taxon>Tracheophyta</taxon>
        <taxon>Spermatophyta</taxon>
        <taxon>Magnoliopsida</taxon>
        <taxon>Liliopsida</taxon>
        <taxon>Poales</taxon>
        <taxon>Poaceae</taxon>
        <taxon>BOP clade</taxon>
        <taxon>Pooideae</taxon>
        <taxon>Poodae</taxon>
        <taxon>Poeae</taxon>
        <taxon>Poeae Chloroplast Group 2 (Poeae type)</taxon>
        <taxon>Loliodinae</taxon>
        <taxon>Loliinae</taxon>
        <taxon>Lolium</taxon>
    </lineage>
</organism>
<evidence type="ECO:0000256" key="1">
    <source>
        <dbReference type="PROSITE-ProRule" id="PRU00047"/>
    </source>
</evidence>
<accession>A0AAD8V7K3</accession>
<reference evidence="4" key="1">
    <citation type="submission" date="2023-07" db="EMBL/GenBank/DDBJ databases">
        <title>A chromosome-level genome assembly of Lolium multiflorum.</title>
        <authorList>
            <person name="Chen Y."/>
            <person name="Copetti D."/>
            <person name="Kolliker R."/>
            <person name="Studer B."/>
        </authorList>
    </citation>
    <scope>NUCLEOTIDE SEQUENCE</scope>
    <source>
        <strain evidence="4">02402/16</strain>
        <tissue evidence="4">Leaf</tissue>
    </source>
</reference>
<dbReference type="PANTHER" id="PTHR35046:SF9">
    <property type="entry name" value="RNA-DIRECTED DNA POLYMERASE"/>
    <property type="match status" value="1"/>
</dbReference>
<dbReference type="InterPro" id="IPR036875">
    <property type="entry name" value="Znf_CCHC_sf"/>
</dbReference>
<feature type="region of interest" description="Disordered" evidence="2">
    <location>
        <begin position="396"/>
        <end position="442"/>
    </location>
</feature>
<feature type="domain" description="CCHC-type" evidence="3">
    <location>
        <begin position="444"/>
        <end position="459"/>
    </location>
</feature>
<dbReference type="InterPro" id="IPR001878">
    <property type="entry name" value="Znf_CCHC"/>
</dbReference>
<feature type="compositionally biased region" description="Low complexity" evidence="2">
    <location>
        <begin position="428"/>
        <end position="437"/>
    </location>
</feature>
<dbReference type="InterPro" id="IPR005162">
    <property type="entry name" value="Retrotrans_gag_dom"/>
</dbReference>
<dbReference type="EMBL" id="JAUUTY010000663">
    <property type="protein sequence ID" value="KAK1595939.1"/>
    <property type="molecule type" value="Genomic_DNA"/>
</dbReference>
<dbReference type="PANTHER" id="PTHR35046">
    <property type="entry name" value="ZINC KNUCKLE (CCHC-TYPE) FAMILY PROTEIN"/>
    <property type="match status" value="1"/>
</dbReference>